<sequence length="91" mass="9954">MYPYGQLSQAVPGSHSYTTLQGYAMPGHQILQFGGPGVNAMTASSIPTIQAPYQTGRSLLFVSYICMHGSLAYHIIVDINLHSKFFKMSDI</sequence>
<protein>
    <submittedName>
        <fullName evidence="1">RNA recognition motif-containing protein</fullName>
    </submittedName>
</protein>
<gene>
    <name evidence="1" type="primary">LOC102584346</name>
</gene>
<organism evidence="1 2">
    <name type="scientific">Solanum tuberosum</name>
    <name type="common">Potato</name>
    <dbReference type="NCBI Taxonomy" id="4113"/>
    <lineage>
        <taxon>Eukaryota</taxon>
        <taxon>Viridiplantae</taxon>
        <taxon>Streptophyta</taxon>
        <taxon>Embryophyta</taxon>
        <taxon>Tracheophyta</taxon>
        <taxon>Spermatophyta</taxon>
        <taxon>Magnoliopsida</taxon>
        <taxon>eudicotyledons</taxon>
        <taxon>Gunneridae</taxon>
        <taxon>Pentapetalae</taxon>
        <taxon>asterids</taxon>
        <taxon>lamiids</taxon>
        <taxon>Solanales</taxon>
        <taxon>Solanaceae</taxon>
        <taxon>Solanoideae</taxon>
        <taxon>Solaneae</taxon>
        <taxon>Solanum</taxon>
    </lineage>
</organism>
<accession>M1AMA8</accession>
<name>M1AMA8_SOLTU</name>
<proteinExistence type="predicted"/>
<evidence type="ECO:0000313" key="1">
    <source>
        <dbReference type="EnsemblPlants" id="PGSC0003DMT400025897"/>
    </source>
</evidence>
<dbReference type="EnsemblPlants" id="PGSC0003DMT400025897">
    <property type="protein sequence ID" value="PGSC0003DMT400025897"/>
    <property type="gene ID" value="PGSC0003DMG400009999"/>
</dbReference>
<dbReference type="Gramene" id="PGSC0003DMT400025897">
    <property type="protein sequence ID" value="PGSC0003DMT400025897"/>
    <property type="gene ID" value="PGSC0003DMG400009999"/>
</dbReference>
<dbReference type="Proteomes" id="UP000011115">
    <property type="component" value="Unassembled WGS sequence"/>
</dbReference>
<reference evidence="2" key="1">
    <citation type="journal article" date="2011" name="Nature">
        <title>Genome sequence and analysis of the tuber crop potato.</title>
        <authorList>
            <consortium name="The Potato Genome Sequencing Consortium"/>
        </authorList>
    </citation>
    <scope>NUCLEOTIDE SEQUENCE [LARGE SCALE GENOMIC DNA]</scope>
    <source>
        <strain evidence="2">cv. DM1-3 516 R44</strain>
    </source>
</reference>
<dbReference type="AlphaFoldDB" id="M1AMA8"/>
<reference evidence="1" key="2">
    <citation type="submission" date="2015-06" db="UniProtKB">
        <authorList>
            <consortium name="EnsemblPlants"/>
        </authorList>
    </citation>
    <scope>IDENTIFICATION</scope>
    <source>
        <strain evidence="1">DM1-3 516 R44</strain>
    </source>
</reference>
<keyword evidence="2" id="KW-1185">Reference proteome</keyword>
<dbReference type="ExpressionAtlas" id="M1AMA8">
    <property type="expression patterns" value="baseline"/>
</dbReference>
<dbReference type="OrthoDB" id="439808at2759"/>
<evidence type="ECO:0000313" key="2">
    <source>
        <dbReference type="Proteomes" id="UP000011115"/>
    </source>
</evidence>